<evidence type="ECO:0000313" key="1">
    <source>
        <dbReference type="EMBL" id="KYH35692.1"/>
    </source>
</evidence>
<accession>A0A151B7H7</accession>
<protein>
    <submittedName>
        <fullName evidence="1">SpoIIIAH-like protein</fullName>
    </submittedName>
</protein>
<dbReference type="AlphaFoldDB" id="A0A151B7H7"/>
<evidence type="ECO:0000313" key="2">
    <source>
        <dbReference type="Proteomes" id="UP000075531"/>
    </source>
</evidence>
<dbReference type="InterPro" id="IPR024232">
    <property type="entry name" value="SpoIIIAH"/>
</dbReference>
<dbReference type="InterPro" id="IPR038503">
    <property type="entry name" value="SpoIIIAH_sf"/>
</dbReference>
<keyword evidence="2" id="KW-1185">Reference proteome</keyword>
<dbReference type="Proteomes" id="UP000075531">
    <property type="component" value="Unassembled WGS sequence"/>
</dbReference>
<dbReference type="Gene3D" id="1.10.287.4300">
    <property type="entry name" value="Stage III sporulation protein AH-like"/>
    <property type="match status" value="1"/>
</dbReference>
<dbReference type="EMBL" id="LTBA01000001">
    <property type="protein sequence ID" value="KYH35692.1"/>
    <property type="molecule type" value="Genomic_DNA"/>
</dbReference>
<dbReference type="STRING" id="1121338.CLTEP_00850"/>
<proteinExistence type="predicted"/>
<organism evidence="1 2">
    <name type="scientific">Clostridium tepidiprofundi DSM 19306</name>
    <dbReference type="NCBI Taxonomy" id="1121338"/>
    <lineage>
        <taxon>Bacteria</taxon>
        <taxon>Bacillati</taxon>
        <taxon>Bacillota</taxon>
        <taxon>Clostridia</taxon>
        <taxon>Eubacteriales</taxon>
        <taxon>Clostridiaceae</taxon>
        <taxon>Clostridium</taxon>
    </lineage>
</organism>
<comment type="caution">
    <text evidence="1">The sequence shown here is derived from an EMBL/GenBank/DDBJ whole genome shotgun (WGS) entry which is preliminary data.</text>
</comment>
<dbReference type="Pfam" id="PF12685">
    <property type="entry name" value="SpoIIIAH"/>
    <property type="match status" value="1"/>
</dbReference>
<sequence length="165" mass="18507">MNKKQTGIIVALLVLIVFAGYLASKVNTPLYDANSSLDGKSAASYNESQATSNYFTEAKLSREQSNAKTCQTLQNLIDDENTPEKEKEKAAEEYRKLALQLDQAKKLESKLKGYGFEDVICYIEGDKVKVFVKTQNELTEKQRKLIKDVVMSSTNIKDVDIIAKK</sequence>
<dbReference type="PATRIC" id="fig|1121338.3.peg.87"/>
<reference evidence="1 2" key="1">
    <citation type="submission" date="2016-02" db="EMBL/GenBank/DDBJ databases">
        <title>Genome sequence of Clostridium tepidiprofundi DSM 19306.</title>
        <authorList>
            <person name="Poehlein A."/>
            <person name="Daniel R."/>
        </authorList>
    </citation>
    <scope>NUCLEOTIDE SEQUENCE [LARGE SCALE GENOMIC DNA]</scope>
    <source>
        <strain evidence="1 2">DSM 19306</strain>
    </source>
</reference>
<dbReference type="RefSeq" id="WP_066820884.1">
    <property type="nucleotide sequence ID" value="NZ_LTBA01000001.1"/>
</dbReference>
<gene>
    <name evidence="1" type="ORF">CLTEP_00850</name>
</gene>
<name>A0A151B7H7_9CLOT</name>